<keyword evidence="1" id="KW-0472">Membrane</keyword>
<gene>
    <name evidence="3" type="ORF">FC60_GL001805</name>
</gene>
<feature type="transmembrane region" description="Helical" evidence="1">
    <location>
        <begin position="85"/>
        <end position="102"/>
    </location>
</feature>
<dbReference type="SMART" id="SM00014">
    <property type="entry name" value="acidPPc"/>
    <property type="match status" value="1"/>
</dbReference>
<dbReference type="AlphaFoldDB" id="A0A0R1VBL5"/>
<keyword evidence="4" id="KW-1185">Reference proteome</keyword>
<feature type="transmembrane region" description="Helical" evidence="1">
    <location>
        <begin position="154"/>
        <end position="174"/>
    </location>
</feature>
<dbReference type="CDD" id="cd03392">
    <property type="entry name" value="PAP2_like_2"/>
    <property type="match status" value="1"/>
</dbReference>
<dbReference type="PATRIC" id="fig|1423749.3.peg.1866"/>
<keyword evidence="1" id="KW-1133">Transmembrane helix</keyword>
<evidence type="ECO:0000256" key="1">
    <source>
        <dbReference type="SAM" id="Phobius"/>
    </source>
</evidence>
<feature type="transmembrane region" description="Helical" evidence="1">
    <location>
        <begin position="122"/>
        <end position="142"/>
    </location>
</feature>
<sequence>MNQRRAIILSGATLIFSLITLLITLQVPLIQTGDQQIRQLVNHWRSPWFSTFMVGITRLFDPTLGAFIITLTILSVWYLTNRWRALQVATTIFSGTLINHMIKAIVNRPRPNVDILLHYNGFSFPSGHSATAMVVFGSLFLFLSRSHYRWRTGLMILLAILIFLVGFSRLYVGAHYLSDVIAGWSLGLMIISGLDLIFDYIKKDR</sequence>
<feature type="transmembrane region" description="Helical" evidence="1">
    <location>
        <begin position="56"/>
        <end position="78"/>
    </location>
</feature>
<comment type="caution">
    <text evidence="3">The sequence shown here is derived from an EMBL/GenBank/DDBJ whole genome shotgun (WGS) entry which is preliminary data.</text>
</comment>
<dbReference type="Pfam" id="PF01569">
    <property type="entry name" value="PAP2"/>
    <property type="match status" value="1"/>
</dbReference>
<name>A0A0R1VBL5_9LACO</name>
<dbReference type="EMBL" id="AZFN01000009">
    <property type="protein sequence ID" value="KRM02629.1"/>
    <property type="molecule type" value="Genomic_DNA"/>
</dbReference>
<protein>
    <recommendedName>
        <fullName evidence="2">Phosphatidic acid phosphatase type 2/haloperoxidase domain-containing protein</fullName>
    </recommendedName>
</protein>
<dbReference type="Proteomes" id="UP000051739">
    <property type="component" value="Unassembled WGS sequence"/>
</dbReference>
<feature type="domain" description="Phosphatidic acid phosphatase type 2/haloperoxidase" evidence="2">
    <location>
        <begin position="85"/>
        <end position="195"/>
    </location>
</feature>
<evidence type="ECO:0000313" key="3">
    <source>
        <dbReference type="EMBL" id="KRM02629.1"/>
    </source>
</evidence>
<feature type="transmembrane region" description="Helical" evidence="1">
    <location>
        <begin position="180"/>
        <end position="201"/>
    </location>
</feature>
<organism evidence="3 4">
    <name type="scientific">Limosilactobacillus gastricus DSM 16045</name>
    <dbReference type="NCBI Taxonomy" id="1423749"/>
    <lineage>
        <taxon>Bacteria</taxon>
        <taxon>Bacillati</taxon>
        <taxon>Bacillota</taxon>
        <taxon>Bacilli</taxon>
        <taxon>Lactobacillales</taxon>
        <taxon>Lactobacillaceae</taxon>
        <taxon>Limosilactobacillus</taxon>
    </lineage>
</organism>
<dbReference type="PANTHER" id="PTHR14969">
    <property type="entry name" value="SPHINGOSINE-1-PHOSPHATE PHOSPHOHYDROLASE"/>
    <property type="match status" value="1"/>
</dbReference>
<dbReference type="RefSeq" id="WP_056937216.1">
    <property type="nucleotide sequence ID" value="NZ_AZFN01000009.1"/>
</dbReference>
<dbReference type="PANTHER" id="PTHR14969:SF13">
    <property type="entry name" value="AT30094P"/>
    <property type="match status" value="1"/>
</dbReference>
<evidence type="ECO:0000259" key="2">
    <source>
        <dbReference type="SMART" id="SM00014"/>
    </source>
</evidence>
<accession>A0A0R1VBL5</accession>
<dbReference type="InterPro" id="IPR000326">
    <property type="entry name" value="PAP2/HPO"/>
</dbReference>
<dbReference type="InterPro" id="IPR036938">
    <property type="entry name" value="PAP2/HPO_sf"/>
</dbReference>
<proteinExistence type="predicted"/>
<dbReference type="SUPFAM" id="SSF48317">
    <property type="entry name" value="Acid phosphatase/Vanadium-dependent haloperoxidase"/>
    <property type="match status" value="1"/>
</dbReference>
<keyword evidence="1" id="KW-0812">Transmembrane</keyword>
<dbReference type="Gene3D" id="1.20.144.10">
    <property type="entry name" value="Phosphatidic acid phosphatase type 2/haloperoxidase"/>
    <property type="match status" value="2"/>
</dbReference>
<evidence type="ECO:0000313" key="4">
    <source>
        <dbReference type="Proteomes" id="UP000051739"/>
    </source>
</evidence>
<reference evidence="3 4" key="1">
    <citation type="journal article" date="2015" name="Genome Announc.">
        <title>Expanding the biotechnology potential of lactobacilli through comparative genomics of 213 strains and associated genera.</title>
        <authorList>
            <person name="Sun Z."/>
            <person name="Harris H.M."/>
            <person name="McCann A."/>
            <person name="Guo C."/>
            <person name="Argimon S."/>
            <person name="Zhang W."/>
            <person name="Yang X."/>
            <person name="Jeffery I.B."/>
            <person name="Cooney J.C."/>
            <person name="Kagawa T.F."/>
            <person name="Liu W."/>
            <person name="Song Y."/>
            <person name="Salvetti E."/>
            <person name="Wrobel A."/>
            <person name="Rasinkangas P."/>
            <person name="Parkhill J."/>
            <person name="Rea M.C."/>
            <person name="O'Sullivan O."/>
            <person name="Ritari J."/>
            <person name="Douillard F.P."/>
            <person name="Paul Ross R."/>
            <person name="Yang R."/>
            <person name="Briner A.E."/>
            <person name="Felis G.E."/>
            <person name="de Vos W.M."/>
            <person name="Barrangou R."/>
            <person name="Klaenhammer T.R."/>
            <person name="Caufield P.W."/>
            <person name="Cui Y."/>
            <person name="Zhang H."/>
            <person name="O'Toole P.W."/>
        </authorList>
    </citation>
    <scope>NUCLEOTIDE SEQUENCE [LARGE SCALE GENOMIC DNA]</scope>
    <source>
        <strain evidence="3 4">DSM 16045</strain>
    </source>
</reference>